<name>A0A1F5P1P6_9BACT</name>
<dbReference type="Pfam" id="PF08327">
    <property type="entry name" value="AHSA1"/>
    <property type="match status" value="1"/>
</dbReference>
<evidence type="ECO:0000313" key="4">
    <source>
        <dbReference type="Proteomes" id="UP000176339"/>
    </source>
</evidence>
<protein>
    <recommendedName>
        <fullName evidence="2">Activator of Hsp90 ATPase homologue 1/2-like C-terminal domain-containing protein</fullName>
    </recommendedName>
</protein>
<reference evidence="3 4" key="1">
    <citation type="journal article" date="2016" name="Nat. Commun.">
        <title>Thousands of microbial genomes shed light on interconnected biogeochemical processes in an aquifer system.</title>
        <authorList>
            <person name="Anantharaman K."/>
            <person name="Brown C.T."/>
            <person name="Hug L.A."/>
            <person name="Sharon I."/>
            <person name="Castelle C.J."/>
            <person name="Probst A.J."/>
            <person name="Thomas B.C."/>
            <person name="Singh A."/>
            <person name="Wilkins M.J."/>
            <person name="Karaoz U."/>
            <person name="Brodie E.L."/>
            <person name="Williams K.H."/>
            <person name="Hubbard S.S."/>
            <person name="Banfield J.F."/>
        </authorList>
    </citation>
    <scope>NUCLEOTIDE SEQUENCE [LARGE SCALE GENOMIC DNA]</scope>
</reference>
<dbReference type="Gene3D" id="3.30.530.20">
    <property type="match status" value="1"/>
</dbReference>
<evidence type="ECO:0000259" key="2">
    <source>
        <dbReference type="Pfam" id="PF08327"/>
    </source>
</evidence>
<evidence type="ECO:0000313" key="3">
    <source>
        <dbReference type="EMBL" id="OGE83796.1"/>
    </source>
</evidence>
<dbReference type="InterPro" id="IPR013538">
    <property type="entry name" value="ASHA1/2-like_C"/>
</dbReference>
<dbReference type="Proteomes" id="UP000176339">
    <property type="component" value="Unassembled WGS sequence"/>
</dbReference>
<dbReference type="InterPro" id="IPR023393">
    <property type="entry name" value="START-like_dom_sf"/>
</dbReference>
<accession>A0A1F5P1P6</accession>
<dbReference type="SUPFAM" id="SSF55961">
    <property type="entry name" value="Bet v1-like"/>
    <property type="match status" value="1"/>
</dbReference>
<evidence type="ECO:0000256" key="1">
    <source>
        <dbReference type="ARBA" id="ARBA00006817"/>
    </source>
</evidence>
<sequence>MQKQQFSIEIKAPRERVWNTLWEDKSFRDWGSVIDEDGQYMVGELKEGNEIQFLSENGFGVTTLVEKLIPSEFISFRMIADTIDSGEREREKEWTGGTESYSLAKRGGVTTLTVDIDVPPGQEETFKIRFPKALERVKILAEKKG</sequence>
<feature type="domain" description="Activator of Hsp90 ATPase homologue 1/2-like C-terminal" evidence="2">
    <location>
        <begin position="11"/>
        <end position="117"/>
    </location>
</feature>
<gene>
    <name evidence="3" type="ORF">A2846_00110</name>
</gene>
<dbReference type="EMBL" id="MFEN01000036">
    <property type="protein sequence ID" value="OGE83796.1"/>
    <property type="molecule type" value="Genomic_DNA"/>
</dbReference>
<comment type="caution">
    <text evidence="3">The sequence shown here is derived from an EMBL/GenBank/DDBJ whole genome shotgun (WGS) entry which is preliminary data.</text>
</comment>
<organism evidence="3 4">
    <name type="scientific">Candidatus Doudnabacteria bacterium RIFCSPHIGHO2_01_FULL_49_9</name>
    <dbReference type="NCBI Taxonomy" id="1817827"/>
    <lineage>
        <taxon>Bacteria</taxon>
        <taxon>Candidatus Doudnaibacteriota</taxon>
    </lineage>
</organism>
<proteinExistence type="inferred from homology"/>
<comment type="similarity">
    <text evidence="1">Belongs to the AHA1 family.</text>
</comment>
<dbReference type="AlphaFoldDB" id="A0A1F5P1P6"/>